<dbReference type="HOGENOM" id="CLU_008615_2_2_0"/>
<dbReference type="eggNOG" id="COG1506">
    <property type="taxonomic scope" value="Bacteria"/>
</dbReference>
<dbReference type="KEGG" id="tta:Theth_0564"/>
<evidence type="ECO:0000256" key="1">
    <source>
        <dbReference type="ARBA" id="ARBA00022801"/>
    </source>
</evidence>
<dbReference type="Pfam" id="PF00326">
    <property type="entry name" value="Peptidase_S9"/>
    <property type="match status" value="1"/>
</dbReference>
<proteinExistence type="predicted"/>
<dbReference type="SUPFAM" id="SSF82171">
    <property type="entry name" value="DPP6 N-terminal domain-like"/>
    <property type="match status" value="1"/>
</dbReference>
<accession>F7YXL2</accession>
<dbReference type="GO" id="GO:0008242">
    <property type="term" value="F:omega peptidase activity"/>
    <property type="evidence" value="ECO:0007669"/>
    <property type="project" value="UniProtKB-EC"/>
</dbReference>
<protein>
    <submittedName>
        <fullName evidence="3">Acylaminoacyl-peptidase</fullName>
        <ecNumber evidence="3">3.4.19.1</ecNumber>
    </submittedName>
</protein>
<name>F7YXL2_9THEM</name>
<dbReference type="GO" id="GO:0004252">
    <property type="term" value="F:serine-type endopeptidase activity"/>
    <property type="evidence" value="ECO:0007669"/>
    <property type="project" value="TreeGrafter"/>
</dbReference>
<keyword evidence="4" id="KW-1185">Reference proteome</keyword>
<dbReference type="EC" id="3.4.19.1" evidence="3"/>
<sequence>MKWQYATFTKFVVPVDVKISSFGKWIAYTIKRIIPEQNKTIKQIVLQQLQSGDKIYLSEETFKPKFSKDEKHLAYLKKLDKEVCLVVTELDHFTSKEVVKKESIVDFEWFEDNKHIALWTAKKRNDEDLYFEERLPVWFDGKGFLDNQIDVISIVNVENLQVVEEFFDRNIVKILCWKNSVVYTAADEKNPFTIFTIVQYSNSEKKEILKNVGLIACDVEGSKLVLYGRESKPELFLHDYVYMYENGKLICLTDKYGLNNTGHVSLEIWAADGESSPKISNGCVYFKSGCGGKVLLERISLQTLQKETLLDEGVVTTFDVSRNGKAVCVFVNDQNPAEVYLIDGKEIRKITQLNTDVASKLVFRKMNQFEYRSFDGMKIEGWYLKPDKTPAPCIVFVHGGPKGAYGYVPYFLGQLLIEEGFYVLYTNPRGSDNYSEEFALLVKERTGKEDFQDIMKAVEWIREHEQITDFGITGISYGGFMTNWAITQTDLFKAAVSENGISYWFTSYAFSDIGFWFDKSLIGEQPLENRNYRELSPIFFAKNVTTPILLIHSLEDYRCPLDQSLMFYTVLKDLGKEAYIAIFKKGAHSHSVQASYSHRLKRYKLIVEFFKQKLLEKKEKFDLDKALKD</sequence>
<gene>
    <name evidence="3" type="ORF">Theth_0564</name>
</gene>
<dbReference type="GO" id="GO:0006508">
    <property type="term" value="P:proteolysis"/>
    <property type="evidence" value="ECO:0007669"/>
    <property type="project" value="InterPro"/>
</dbReference>
<dbReference type="PANTHER" id="PTHR42776:SF27">
    <property type="entry name" value="DIPEPTIDYL PEPTIDASE FAMILY MEMBER 6"/>
    <property type="match status" value="1"/>
</dbReference>
<dbReference type="MEROPS" id="S09.071"/>
<dbReference type="SUPFAM" id="SSF53474">
    <property type="entry name" value="alpha/beta-Hydrolases"/>
    <property type="match status" value="1"/>
</dbReference>
<dbReference type="AlphaFoldDB" id="F7YXL2"/>
<dbReference type="PATRIC" id="fig|688269.3.peg.584"/>
<dbReference type="eggNOG" id="COG0823">
    <property type="taxonomic scope" value="Bacteria"/>
</dbReference>
<dbReference type="InterPro" id="IPR029058">
    <property type="entry name" value="AB_hydrolase_fold"/>
</dbReference>
<evidence type="ECO:0000259" key="2">
    <source>
        <dbReference type="Pfam" id="PF00326"/>
    </source>
</evidence>
<dbReference type="Proteomes" id="UP000006804">
    <property type="component" value="Chromosome"/>
</dbReference>
<organism evidence="3 4">
    <name type="scientific">Pseudothermotoga thermarum DSM 5069</name>
    <dbReference type="NCBI Taxonomy" id="688269"/>
    <lineage>
        <taxon>Bacteria</taxon>
        <taxon>Thermotogati</taxon>
        <taxon>Thermotogota</taxon>
        <taxon>Thermotogae</taxon>
        <taxon>Thermotogales</taxon>
        <taxon>Thermotogaceae</taxon>
        <taxon>Pseudothermotoga</taxon>
    </lineage>
</organism>
<dbReference type="Gene3D" id="3.40.50.1820">
    <property type="entry name" value="alpha/beta hydrolase"/>
    <property type="match status" value="1"/>
</dbReference>
<evidence type="ECO:0000313" key="4">
    <source>
        <dbReference type="Proteomes" id="UP000006804"/>
    </source>
</evidence>
<reference evidence="3 4" key="1">
    <citation type="submission" date="2010-11" db="EMBL/GenBank/DDBJ databases">
        <title>The complete genome of Thermotoga thermarum DSM 5069.</title>
        <authorList>
            <consortium name="US DOE Joint Genome Institute (JGI-PGF)"/>
            <person name="Lucas S."/>
            <person name="Copeland A."/>
            <person name="Lapidus A."/>
            <person name="Bruce D."/>
            <person name="Goodwin L."/>
            <person name="Pitluck S."/>
            <person name="Kyrpides N."/>
            <person name="Mavromatis K."/>
            <person name="Ivanova N."/>
            <person name="Zeytun A."/>
            <person name="Brettin T."/>
            <person name="Detter J.C."/>
            <person name="Tapia R."/>
            <person name="Han C."/>
            <person name="Land M."/>
            <person name="Hauser L."/>
            <person name="Markowitz V."/>
            <person name="Cheng J.-F."/>
            <person name="Hugenholtz P."/>
            <person name="Woyke T."/>
            <person name="Wu D."/>
            <person name="Spring S."/>
            <person name="Schroeder M."/>
            <person name="Brambilla E."/>
            <person name="Klenk H.-P."/>
            <person name="Eisen J.A."/>
        </authorList>
    </citation>
    <scope>NUCLEOTIDE SEQUENCE [LARGE SCALE GENOMIC DNA]</scope>
    <source>
        <strain evidence="3 4">DSM 5069</strain>
    </source>
</reference>
<dbReference type="RefSeq" id="WP_013931876.1">
    <property type="nucleotide sequence ID" value="NC_015707.1"/>
</dbReference>
<feature type="domain" description="Peptidase S9 prolyl oligopeptidase catalytic" evidence="2">
    <location>
        <begin position="414"/>
        <end position="614"/>
    </location>
</feature>
<evidence type="ECO:0000313" key="3">
    <source>
        <dbReference type="EMBL" id="AEH50653.1"/>
    </source>
</evidence>
<keyword evidence="1 3" id="KW-0378">Hydrolase</keyword>
<dbReference type="InterPro" id="IPR001375">
    <property type="entry name" value="Peptidase_S9_cat"/>
</dbReference>
<dbReference type="EMBL" id="CP002351">
    <property type="protein sequence ID" value="AEH50653.1"/>
    <property type="molecule type" value="Genomic_DNA"/>
</dbReference>
<dbReference type="PANTHER" id="PTHR42776">
    <property type="entry name" value="SERINE PEPTIDASE S9 FAMILY MEMBER"/>
    <property type="match status" value="1"/>
</dbReference>
<dbReference type="OrthoDB" id="108903at2"/>